<reference evidence="7" key="1">
    <citation type="journal article" date="2017" name="Appl. Environ. Microbiol.">
        <title>Genomic analysis of Calderihabitans maritimus KKC1, a thermophilic hydrogenogenic carboxydotrophic bacterium isolated from marine sediment.</title>
        <authorList>
            <person name="Omae K."/>
            <person name="Yoneda Y."/>
            <person name="Fukuyama Y."/>
            <person name="Yoshida T."/>
            <person name="Sako Y."/>
        </authorList>
    </citation>
    <scope>NUCLEOTIDE SEQUENCE [LARGE SCALE GENOMIC DNA]</scope>
    <source>
        <strain evidence="7">KKC1</strain>
    </source>
</reference>
<comment type="caution">
    <text evidence="6">The sequence shown here is derived from an EMBL/GenBank/DDBJ whole genome shotgun (WGS) entry which is preliminary data.</text>
</comment>
<keyword evidence="7" id="KW-1185">Reference proteome</keyword>
<gene>
    <name evidence="4" type="primary">rplQ</name>
    <name evidence="6" type="ORF">KKC1_00420</name>
</gene>
<accession>A0A1Z5HNN9</accession>
<dbReference type="AlphaFoldDB" id="A0A1Z5HNN9"/>
<evidence type="ECO:0000256" key="5">
    <source>
        <dbReference type="RuleBase" id="RU000660"/>
    </source>
</evidence>
<dbReference type="GO" id="GO:0022625">
    <property type="term" value="C:cytosolic large ribosomal subunit"/>
    <property type="evidence" value="ECO:0007669"/>
    <property type="project" value="TreeGrafter"/>
</dbReference>
<proteinExistence type="inferred from homology"/>
<dbReference type="GO" id="GO:0003735">
    <property type="term" value="F:structural constituent of ribosome"/>
    <property type="evidence" value="ECO:0007669"/>
    <property type="project" value="InterPro"/>
</dbReference>
<dbReference type="InterPro" id="IPR047859">
    <property type="entry name" value="Ribosomal_bL17_CS"/>
</dbReference>
<evidence type="ECO:0000313" key="7">
    <source>
        <dbReference type="Proteomes" id="UP000197032"/>
    </source>
</evidence>
<keyword evidence="2 4" id="KW-0689">Ribosomal protein</keyword>
<evidence type="ECO:0000256" key="2">
    <source>
        <dbReference type="ARBA" id="ARBA00022980"/>
    </source>
</evidence>
<dbReference type="InterPro" id="IPR000456">
    <property type="entry name" value="Ribosomal_bL17"/>
</dbReference>
<organism evidence="6 7">
    <name type="scientific">Calderihabitans maritimus</name>
    <dbReference type="NCBI Taxonomy" id="1246530"/>
    <lineage>
        <taxon>Bacteria</taxon>
        <taxon>Bacillati</taxon>
        <taxon>Bacillota</taxon>
        <taxon>Clostridia</taxon>
        <taxon>Neomoorellales</taxon>
        <taxon>Calderihabitantaceae</taxon>
        <taxon>Calderihabitans</taxon>
    </lineage>
</organism>
<dbReference type="HAMAP" id="MF_01368">
    <property type="entry name" value="Ribosomal_bL17"/>
    <property type="match status" value="1"/>
</dbReference>
<dbReference type="RefSeq" id="WP_088552495.1">
    <property type="nucleotide sequence ID" value="NZ_BDGJ01000001.1"/>
</dbReference>
<protein>
    <recommendedName>
        <fullName evidence="4">Large ribosomal subunit protein bL17</fullName>
    </recommendedName>
</protein>
<dbReference type="OrthoDB" id="9809073at2"/>
<dbReference type="FunFam" id="3.90.1030.10:FF:000001">
    <property type="entry name" value="50S ribosomal protein L17"/>
    <property type="match status" value="1"/>
</dbReference>
<keyword evidence="3 4" id="KW-0687">Ribonucleoprotein</keyword>
<sequence length="113" mass="13272">MGYRKLRRNSSHRKAMLRNIVTSLLREERIRTTEPKAKELRRMAEKMITLGKRGDLHARRQALAYLLDEDVVKKLFDEIAPRYADRQGGYTRMVRLGYRRGDAAPLVMVELVE</sequence>
<evidence type="ECO:0000256" key="4">
    <source>
        <dbReference type="HAMAP-Rule" id="MF_01368"/>
    </source>
</evidence>
<dbReference type="PROSITE" id="PS01167">
    <property type="entry name" value="RIBOSOMAL_L17"/>
    <property type="match status" value="1"/>
</dbReference>
<dbReference type="InterPro" id="IPR036373">
    <property type="entry name" value="Ribosomal_bL17_sf"/>
</dbReference>
<dbReference type="GO" id="GO:0006412">
    <property type="term" value="P:translation"/>
    <property type="evidence" value="ECO:0007669"/>
    <property type="project" value="UniProtKB-UniRule"/>
</dbReference>
<name>A0A1Z5HNN9_9FIRM</name>
<comment type="similarity">
    <text evidence="1 4 5">Belongs to the bacterial ribosomal protein bL17 family.</text>
</comment>
<evidence type="ECO:0000256" key="1">
    <source>
        <dbReference type="ARBA" id="ARBA00008777"/>
    </source>
</evidence>
<dbReference type="PANTHER" id="PTHR14413">
    <property type="entry name" value="RIBOSOMAL PROTEIN L17"/>
    <property type="match status" value="1"/>
</dbReference>
<dbReference type="EMBL" id="BDGJ01000001">
    <property type="protein sequence ID" value="GAW90880.1"/>
    <property type="molecule type" value="Genomic_DNA"/>
</dbReference>
<evidence type="ECO:0000313" key="6">
    <source>
        <dbReference type="EMBL" id="GAW90880.1"/>
    </source>
</evidence>
<evidence type="ECO:0000256" key="3">
    <source>
        <dbReference type="ARBA" id="ARBA00023274"/>
    </source>
</evidence>
<dbReference type="SUPFAM" id="SSF64263">
    <property type="entry name" value="Prokaryotic ribosomal protein L17"/>
    <property type="match status" value="1"/>
</dbReference>
<dbReference type="Proteomes" id="UP000197032">
    <property type="component" value="Unassembled WGS sequence"/>
</dbReference>
<comment type="subunit">
    <text evidence="4">Part of the 50S ribosomal subunit. Contacts protein L32.</text>
</comment>
<dbReference type="NCBIfam" id="TIGR00059">
    <property type="entry name" value="L17"/>
    <property type="match status" value="1"/>
</dbReference>
<dbReference type="Gene3D" id="3.90.1030.10">
    <property type="entry name" value="Ribosomal protein L17"/>
    <property type="match status" value="1"/>
</dbReference>
<dbReference type="PANTHER" id="PTHR14413:SF16">
    <property type="entry name" value="LARGE RIBOSOMAL SUBUNIT PROTEIN BL17M"/>
    <property type="match status" value="1"/>
</dbReference>
<dbReference type="Pfam" id="PF01196">
    <property type="entry name" value="Ribosomal_L17"/>
    <property type="match status" value="1"/>
</dbReference>